<keyword evidence="6" id="KW-1185">Reference proteome</keyword>
<comment type="caution">
    <text evidence="5">The sequence shown here is derived from an EMBL/GenBank/DDBJ whole genome shotgun (WGS) entry which is preliminary data.</text>
</comment>
<dbReference type="PROSITE" id="PS50893">
    <property type="entry name" value="ABC_TRANSPORTER_2"/>
    <property type="match status" value="2"/>
</dbReference>
<evidence type="ECO:0000256" key="1">
    <source>
        <dbReference type="ARBA" id="ARBA00022737"/>
    </source>
</evidence>
<dbReference type="PANTHER" id="PTHR42855">
    <property type="entry name" value="ABC TRANSPORTER ATP-BINDING SUBUNIT"/>
    <property type="match status" value="1"/>
</dbReference>
<keyword evidence="1" id="KW-0677">Repeat</keyword>
<evidence type="ECO:0000256" key="2">
    <source>
        <dbReference type="ARBA" id="ARBA00022741"/>
    </source>
</evidence>
<reference evidence="5 6" key="1">
    <citation type="journal article" date="2015" name="Genome Announc.">
        <title>Expanding the biotechnology potential of lactobacilli through comparative genomics of 213 strains and associated genera.</title>
        <authorList>
            <person name="Sun Z."/>
            <person name="Harris H.M."/>
            <person name="McCann A."/>
            <person name="Guo C."/>
            <person name="Argimon S."/>
            <person name="Zhang W."/>
            <person name="Yang X."/>
            <person name="Jeffery I.B."/>
            <person name="Cooney J.C."/>
            <person name="Kagawa T.F."/>
            <person name="Liu W."/>
            <person name="Song Y."/>
            <person name="Salvetti E."/>
            <person name="Wrobel A."/>
            <person name="Rasinkangas P."/>
            <person name="Parkhill J."/>
            <person name="Rea M.C."/>
            <person name="O'Sullivan O."/>
            <person name="Ritari J."/>
            <person name="Douillard F.P."/>
            <person name="Paul Ross R."/>
            <person name="Yang R."/>
            <person name="Briner A.E."/>
            <person name="Felis G.E."/>
            <person name="de Vos W.M."/>
            <person name="Barrangou R."/>
            <person name="Klaenhammer T.R."/>
            <person name="Caufield P.W."/>
            <person name="Cui Y."/>
            <person name="Zhang H."/>
            <person name="O'Toole P.W."/>
        </authorList>
    </citation>
    <scope>NUCLEOTIDE SEQUENCE [LARGE SCALE GENOMIC DNA]</scope>
    <source>
        <strain evidence="5 6">JCM 17158</strain>
    </source>
</reference>
<keyword evidence="2" id="KW-0547">Nucleotide-binding</keyword>
<dbReference type="AlphaFoldDB" id="A0A0R1JTV7"/>
<dbReference type="CDD" id="cd03221">
    <property type="entry name" value="ABCF_EF-3"/>
    <property type="match status" value="2"/>
</dbReference>
<dbReference type="Proteomes" id="UP000051804">
    <property type="component" value="Unassembled WGS sequence"/>
</dbReference>
<dbReference type="PANTHER" id="PTHR42855:SF2">
    <property type="entry name" value="DRUG RESISTANCE ABC TRANSPORTER,ATP-BINDING PROTEIN"/>
    <property type="match status" value="1"/>
</dbReference>
<dbReference type="Pfam" id="PF00005">
    <property type="entry name" value="ABC_tran"/>
    <property type="match status" value="2"/>
</dbReference>
<accession>A0A0R1JTV7</accession>
<dbReference type="SMART" id="SM00382">
    <property type="entry name" value="AAA"/>
    <property type="match status" value="2"/>
</dbReference>
<dbReference type="PATRIC" id="fig|1291734.4.peg.202"/>
<organism evidence="5 6">
    <name type="scientific">Lacticaseibacillus nasuensis JCM 17158</name>
    <dbReference type="NCBI Taxonomy" id="1291734"/>
    <lineage>
        <taxon>Bacteria</taxon>
        <taxon>Bacillati</taxon>
        <taxon>Bacillota</taxon>
        <taxon>Bacilli</taxon>
        <taxon>Lactobacillales</taxon>
        <taxon>Lactobacillaceae</taxon>
        <taxon>Lacticaseibacillus</taxon>
    </lineage>
</organism>
<dbReference type="OrthoDB" id="9760950at2"/>
<dbReference type="STRING" id="1291734.FD02_GL000194"/>
<dbReference type="GO" id="GO:0005524">
    <property type="term" value="F:ATP binding"/>
    <property type="evidence" value="ECO:0007669"/>
    <property type="project" value="UniProtKB-KW"/>
</dbReference>
<proteinExistence type="predicted"/>
<gene>
    <name evidence="5" type="ORF">FD02_GL000194</name>
</gene>
<evidence type="ECO:0000256" key="3">
    <source>
        <dbReference type="ARBA" id="ARBA00022840"/>
    </source>
</evidence>
<dbReference type="InterPro" id="IPR003439">
    <property type="entry name" value="ABC_transporter-like_ATP-bd"/>
</dbReference>
<dbReference type="Gene3D" id="3.40.50.300">
    <property type="entry name" value="P-loop containing nucleotide triphosphate hydrolases"/>
    <property type="match status" value="2"/>
</dbReference>
<dbReference type="FunFam" id="3.40.50.300:FF:000070">
    <property type="entry name" value="Putative ABC transporter ATP-binding component"/>
    <property type="match status" value="1"/>
</dbReference>
<dbReference type="FunFam" id="3.40.50.300:FF:000011">
    <property type="entry name" value="Putative ABC transporter ATP-binding component"/>
    <property type="match status" value="1"/>
</dbReference>
<dbReference type="EMBL" id="AZDJ01000030">
    <property type="protein sequence ID" value="KRK71010.1"/>
    <property type="molecule type" value="Genomic_DNA"/>
</dbReference>
<keyword evidence="3 5" id="KW-0067">ATP-binding</keyword>
<dbReference type="InterPro" id="IPR003593">
    <property type="entry name" value="AAA+_ATPase"/>
</dbReference>
<sequence>MQFSDRKLYEDVNLKFTPGNCYGIIGANGAGKSTFLKILEGKLSPTTGTVTMDPHERMSSLRQDHFAFDDQTVMNTVLQGYQRLYEVMTAKDALYAKADFSEADGVEAGKLEAEFAEMDGWNAEADAAQLLQSLGITADQQTAMMGDLPEGEKVKVLLAQALFGKPDVLLLDEPTNGLDPQTISWLEDFLADYENTVLVVSHDRHFLNAVCTMMCDVDFGKIELFVGNYDFWLQSSQLALQLRSQQNAKKEEQIKQLQEFIARFSANASKSKQATSRKKQLDKITLDDIKPSSRKYPFIKFTPERELGNDLVRVANVSKTIDGVPVLDNVSFILRPGEKTAIISRSDVTASILMQILAGTMQPDTGSVTWGVTTSRASMPRDLNPEFADERLDILEWLRQFASKEESDNTFLRGFLGQMLFRGDDVLKQTPVMSGGEKVRAYLAKMMLSKANVLLFDDPTNHLDLESITALNDALIDFTGGLIFTSHDHQFIQTIADHIIEVGPKGIVDRAGTSYDEFMAHEVAQQQVQNIY</sequence>
<dbReference type="GO" id="GO:0016887">
    <property type="term" value="F:ATP hydrolysis activity"/>
    <property type="evidence" value="ECO:0007669"/>
    <property type="project" value="InterPro"/>
</dbReference>
<name>A0A0R1JTV7_9LACO</name>
<evidence type="ECO:0000313" key="6">
    <source>
        <dbReference type="Proteomes" id="UP000051804"/>
    </source>
</evidence>
<dbReference type="SUPFAM" id="SSF52540">
    <property type="entry name" value="P-loop containing nucleoside triphosphate hydrolases"/>
    <property type="match status" value="2"/>
</dbReference>
<dbReference type="Pfam" id="PF12848">
    <property type="entry name" value="ABC_tran_Xtn"/>
    <property type="match status" value="1"/>
</dbReference>
<protein>
    <submittedName>
        <fullName evidence="5">ABC transporter ATP-binding protein</fullName>
    </submittedName>
</protein>
<evidence type="ECO:0000313" key="5">
    <source>
        <dbReference type="EMBL" id="KRK71010.1"/>
    </source>
</evidence>
<dbReference type="InterPro" id="IPR032781">
    <property type="entry name" value="ABC_tran_Xtn"/>
</dbReference>
<feature type="domain" description="ABC transporter" evidence="4">
    <location>
        <begin position="1"/>
        <end position="244"/>
    </location>
</feature>
<dbReference type="InterPro" id="IPR051309">
    <property type="entry name" value="ABCF_ATPase"/>
</dbReference>
<evidence type="ECO:0000259" key="4">
    <source>
        <dbReference type="PROSITE" id="PS50893"/>
    </source>
</evidence>
<feature type="domain" description="ABC transporter" evidence="4">
    <location>
        <begin position="312"/>
        <end position="530"/>
    </location>
</feature>
<dbReference type="InterPro" id="IPR027417">
    <property type="entry name" value="P-loop_NTPase"/>
</dbReference>